<dbReference type="AlphaFoldDB" id="A0AAD5PIA4"/>
<feature type="compositionally biased region" description="Low complexity" evidence="3">
    <location>
        <begin position="356"/>
        <end position="368"/>
    </location>
</feature>
<dbReference type="Pfam" id="PF00076">
    <property type="entry name" value="RRM_1"/>
    <property type="match status" value="1"/>
</dbReference>
<dbReference type="GO" id="GO:0003729">
    <property type="term" value="F:mRNA binding"/>
    <property type="evidence" value="ECO:0007669"/>
    <property type="project" value="TreeGrafter"/>
</dbReference>
<dbReference type="PROSITE" id="PS50102">
    <property type="entry name" value="RRM"/>
    <property type="match status" value="1"/>
</dbReference>
<feature type="region of interest" description="Disordered" evidence="3">
    <location>
        <begin position="149"/>
        <end position="185"/>
    </location>
</feature>
<evidence type="ECO:0000256" key="3">
    <source>
        <dbReference type="SAM" id="MobiDB-lite"/>
    </source>
</evidence>
<accession>A0AAD5PIA4</accession>
<proteinExistence type="predicted"/>
<dbReference type="InterPro" id="IPR012677">
    <property type="entry name" value="Nucleotide-bd_a/b_plait_sf"/>
</dbReference>
<evidence type="ECO:0000256" key="1">
    <source>
        <dbReference type="ARBA" id="ARBA00022884"/>
    </source>
</evidence>
<evidence type="ECO:0000313" key="6">
    <source>
        <dbReference type="Proteomes" id="UP001209540"/>
    </source>
</evidence>
<feature type="compositionally biased region" description="Low complexity" evidence="3">
    <location>
        <begin position="48"/>
        <end position="67"/>
    </location>
</feature>
<dbReference type="PANTHER" id="PTHR19965:SF82">
    <property type="entry name" value="THO COMPLEX SUBUNIT 4"/>
    <property type="match status" value="1"/>
</dbReference>
<dbReference type="PANTHER" id="PTHR19965">
    <property type="entry name" value="RNA AND EXPORT FACTOR BINDING PROTEIN"/>
    <property type="match status" value="1"/>
</dbReference>
<feature type="compositionally biased region" description="Polar residues" evidence="3">
    <location>
        <begin position="24"/>
        <end position="33"/>
    </location>
</feature>
<keyword evidence="1 2" id="KW-0694">RNA-binding</keyword>
<dbReference type="InterPro" id="IPR035979">
    <property type="entry name" value="RBD_domain_sf"/>
</dbReference>
<dbReference type="CDD" id="cd00590">
    <property type="entry name" value="RRM_SF"/>
    <property type="match status" value="1"/>
</dbReference>
<dbReference type="EMBL" id="JAIXMP010000005">
    <property type="protein sequence ID" value="KAI9273122.1"/>
    <property type="molecule type" value="Genomic_DNA"/>
</dbReference>
<dbReference type="GO" id="GO:0005634">
    <property type="term" value="C:nucleus"/>
    <property type="evidence" value="ECO:0007669"/>
    <property type="project" value="TreeGrafter"/>
</dbReference>
<name>A0AAD5PIA4_9FUNG</name>
<protein>
    <recommendedName>
        <fullName evidence="4">RRM domain-containing protein</fullName>
    </recommendedName>
</protein>
<evidence type="ECO:0000313" key="5">
    <source>
        <dbReference type="EMBL" id="KAI9273122.1"/>
    </source>
</evidence>
<dbReference type="SMART" id="SM00360">
    <property type="entry name" value="RRM"/>
    <property type="match status" value="1"/>
</dbReference>
<comment type="caution">
    <text evidence="5">The sequence shown here is derived from an EMBL/GenBank/DDBJ whole genome shotgun (WGS) entry which is preliminary data.</text>
</comment>
<evidence type="ECO:0000256" key="2">
    <source>
        <dbReference type="PROSITE-ProRule" id="PRU00176"/>
    </source>
</evidence>
<evidence type="ECO:0000259" key="4">
    <source>
        <dbReference type="PROSITE" id="PS50102"/>
    </source>
</evidence>
<feature type="domain" description="RRM" evidence="4">
    <location>
        <begin position="213"/>
        <end position="290"/>
    </location>
</feature>
<reference evidence="5" key="2">
    <citation type="submission" date="2023-02" db="EMBL/GenBank/DDBJ databases">
        <authorList>
            <consortium name="DOE Joint Genome Institute"/>
            <person name="Mondo S.J."/>
            <person name="Chang Y."/>
            <person name="Wang Y."/>
            <person name="Ahrendt S."/>
            <person name="Andreopoulos W."/>
            <person name="Barry K."/>
            <person name="Beard J."/>
            <person name="Benny G.L."/>
            <person name="Blankenship S."/>
            <person name="Bonito G."/>
            <person name="Cuomo C."/>
            <person name="Desiro A."/>
            <person name="Gervers K.A."/>
            <person name="Hundley H."/>
            <person name="Kuo A."/>
            <person name="LaButti K."/>
            <person name="Lang B.F."/>
            <person name="Lipzen A."/>
            <person name="O'Donnell K."/>
            <person name="Pangilinan J."/>
            <person name="Reynolds N."/>
            <person name="Sandor L."/>
            <person name="Smith M.W."/>
            <person name="Tsang A."/>
            <person name="Grigoriev I.V."/>
            <person name="Stajich J.E."/>
            <person name="Spatafora J.W."/>
        </authorList>
    </citation>
    <scope>NUCLEOTIDE SEQUENCE</scope>
    <source>
        <strain evidence="5">RSA 2281</strain>
    </source>
</reference>
<dbReference type="InterPro" id="IPR051229">
    <property type="entry name" value="ALYREF_mRNA_export"/>
</dbReference>
<feature type="region of interest" description="Disordered" evidence="3">
    <location>
        <begin position="353"/>
        <end position="379"/>
    </location>
</feature>
<dbReference type="Proteomes" id="UP001209540">
    <property type="component" value="Unassembled WGS sequence"/>
</dbReference>
<feature type="region of interest" description="Disordered" evidence="3">
    <location>
        <begin position="16"/>
        <end position="76"/>
    </location>
</feature>
<reference evidence="5" key="1">
    <citation type="journal article" date="2022" name="IScience">
        <title>Evolution of zygomycete secretomes and the origins of terrestrial fungal ecologies.</title>
        <authorList>
            <person name="Chang Y."/>
            <person name="Wang Y."/>
            <person name="Mondo S."/>
            <person name="Ahrendt S."/>
            <person name="Andreopoulos W."/>
            <person name="Barry K."/>
            <person name="Beard J."/>
            <person name="Benny G.L."/>
            <person name="Blankenship S."/>
            <person name="Bonito G."/>
            <person name="Cuomo C."/>
            <person name="Desiro A."/>
            <person name="Gervers K.A."/>
            <person name="Hundley H."/>
            <person name="Kuo A."/>
            <person name="LaButti K."/>
            <person name="Lang B.F."/>
            <person name="Lipzen A."/>
            <person name="O'Donnell K."/>
            <person name="Pangilinan J."/>
            <person name="Reynolds N."/>
            <person name="Sandor L."/>
            <person name="Smith M.E."/>
            <person name="Tsang A."/>
            <person name="Grigoriev I.V."/>
            <person name="Stajich J.E."/>
            <person name="Spatafora J.W."/>
        </authorList>
    </citation>
    <scope>NUCLEOTIDE SEQUENCE</scope>
    <source>
        <strain evidence="5">RSA 2281</strain>
    </source>
</reference>
<dbReference type="SUPFAM" id="SSF54928">
    <property type="entry name" value="RNA-binding domain, RBD"/>
    <property type="match status" value="1"/>
</dbReference>
<sequence length="379" mass="40883">MASNAMDLDSSLDDIIKNKKQNKSQRLTQSQRSGALRKQPQKQRYNQSSSFSSRRPTSTFNRVNNNKNNERRRPATQQIRSLITTKHGIQPKSRIIEKSSILQRTSLAATPRGGFVTKKSISTASLPNRVKSVADPSKIVITKSVSRARNDGGSAANNRPTRPAGIFAVNNSRNDKPTISNNNVKNSSGNANFNIRGLSGGGGISIRGESGPCIVVIRNLDPGANAEDVKAACEQFGQIVRCEVLHDHAGRSFGEAEVEFSNRGSALECVRQLDNEVADGRVIRAVLRSRPGGVASQQAMAAPTAVTAAPQHTLSAGPASFASQTLRSVIAPTRSGYTSAVSGKMYSDQILTAGTPPQQQVPPQNQHPDFSRFQPTRRF</sequence>
<organism evidence="5 6">
    <name type="scientific">Phascolomyces articulosus</name>
    <dbReference type="NCBI Taxonomy" id="60185"/>
    <lineage>
        <taxon>Eukaryota</taxon>
        <taxon>Fungi</taxon>
        <taxon>Fungi incertae sedis</taxon>
        <taxon>Mucoromycota</taxon>
        <taxon>Mucoromycotina</taxon>
        <taxon>Mucoromycetes</taxon>
        <taxon>Mucorales</taxon>
        <taxon>Lichtheimiaceae</taxon>
        <taxon>Phascolomyces</taxon>
    </lineage>
</organism>
<dbReference type="Gene3D" id="3.30.70.330">
    <property type="match status" value="1"/>
</dbReference>
<dbReference type="InterPro" id="IPR000504">
    <property type="entry name" value="RRM_dom"/>
</dbReference>
<gene>
    <name evidence="5" type="ORF">BDA99DRAFT_500116</name>
</gene>
<keyword evidence="6" id="KW-1185">Reference proteome</keyword>